<evidence type="ECO:0000256" key="7">
    <source>
        <dbReference type="ARBA" id="ARBA00026165"/>
    </source>
</evidence>
<dbReference type="InterPro" id="IPR045298">
    <property type="entry name" value="Complex1_LYR_LYRM7"/>
</dbReference>
<dbReference type="CDD" id="cd20267">
    <property type="entry name" value="Complex1_LYR_LYRM7"/>
    <property type="match status" value="1"/>
</dbReference>
<keyword evidence="4" id="KW-0143">Chaperone</keyword>
<evidence type="ECO:0000256" key="4">
    <source>
        <dbReference type="ARBA" id="ARBA00023186"/>
    </source>
</evidence>
<dbReference type="GO" id="GO:0044183">
    <property type="term" value="F:protein folding chaperone"/>
    <property type="evidence" value="ECO:0007669"/>
    <property type="project" value="TreeGrafter"/>
</dbReference>
<dbReference type="PANTHER" id="PTHR46749">
    <property type="entry name" value="COMPLEX III ASSEMBLY FACTOR LYRM7"/>
    <property type="match status" value="1"/>
</dbReference>
<gene>
    <name evidence="10" type="ORF">Pcinc_013320</name>
</gene>
<dbReference type="EMBL" id="JAWQEG010001107">
    <property type="protein sequence ID" value="KAK3882290.1"/>
    <property type="molecule type" value="Genomic_DNA"/>
</dbReference>
<dbReference type="InterPro" id="IPR008011">
    <property type="entry name" value="Complex1_LYR_dom"/>
</dbReference>
<organism evidence="10 11">
    <name type="scientific">Petrolisthes cinctipes</name>
    <name type="common">Flat porcelain crab</name>
    <dbReference type="NCBI Taxonomy" id="88211"/>
    <lineage>
        <taxon>Eukaryota</taxon>
        <taxon>Metazoa</taxon>
        <taxon>Ecdysozoa</taxon>
        <taxon>Arthropoda</taxon>
        <taxon>Crustacea</taxon>
        <taxon>Multicrustacea</taxon>
        <taxon>Malacostraca</taxon>
        <taxon>Eumalacostraca</taxon>
        <taxon>Eucarida</taxon>
        <taxon>Decapoda</taxon>
        <taxon>Pleocyemata</taxon>
        <taxon>Anomura</taxon>
        <taxon>Galatheoidea</taxon>
        <taxon>Porcellanidae</taxon>
        <taxon>Petrolisthes</taxon>
    </lineage>
</organism>
<dbReference type="GO" id="GO:0034551">
    <property type="term" value="P:mitochondrial respiratory chain complex III assembly"/>
    <property type="evidence" value="ECO:0007669"/>
    <property type="project" value="InterPro"/>
</dbReference>
<evidence type="ECO:0000256" key="2">
    <source>
        <dbReference type="ARBA" id="ARBA00009508"/>
    </source>
</evidence>
<dbReference type="InterPro" id="IPR050435">
    <property type="entry name" value="MZM1/LYRM7"/>
</dbReference>
<dbReference type="Pfam" id="PF05347">
    <property type="entry name" value="Complex1_LYR"/>
    <property type="match status" value="1"/>
</dbReference>
<dbReference type="GO" id="GO:0005759">
    <property type="term" value="C:mitochondrial matrix"/>
    <property type="evidence" value="ECO:0007669"/>
    <property type="project" value="UniProtKB-SubCell"/>
</dbReference>
<comment type="subcellular location">
    <subcellularLocation>
        <location evidence="1">Mitochondrion matrix</location>
    </subcellularLocation>
</comment>
<reference evidence="10" key="1">
    <citation type="submission" date="2023-10" db="EMBL/GenBank/DDBJ databases">
        <title>Genome assemblies of two species of porcelain crab, Petrolisthes cinctipes and Petrolisthes manimaculis (Anomura: Porcellanidae).</title>
        <authorList>
            <person name="Angst P."/>
        </authorList>
    </citation>
    <scope>NUCLEOTIDE SEQUENCE</scope>
    <source>
        <strain evidence="10">PB745_01</strain>
        <tissue evidence="10">Gill</tissue>
    </source>
</reference>
<name>A0AAE1FZ38_PETCI</name>
<dbReference type="PANTHER" id="PTHR46749:SF1">
    <property type="entry name" value="COMPLEX III ASSEMBLY FACTOR LYRM7"/>
    <property type="match status" value="1"/>
</dbReference>
<evidence type="ECO:0000313" key="10">
    <source>
        <dbReference type="EMBL" id="KAK3882290.1"/>
    </source>
</evidence>
<evidence type="ECO:0000256" key="8">
    <source>
        <dbReference type="ARBA" id="ARBA00031830"/>
    </source>
</evidence>
<sequence>MNQEIKRKVLCVFKDLHRTRQTVFQGDTTTLSAAREKINSEFCKHKNETSVDKIEELIAKGQEVAKVLSVSVIQAEQHDSGMYKVKLRPDVVTIDNNPYTPMPEHMIGPFKKKKTKCQEDS</sequence>
<evidence type="ECO:0000256" key="3">
    <source>
        <dbReference type="ARBA" id="ARBA00023128"/>
    </source>
</evidence>
<comment type="function">
    <text evidence="5">Assembly factor required for Rieske Fe-S protein UQCRFS1 incorporation into the cytochrome b-c1 (CIII) complex. Functions as a chaperone, binding to this subunit within the mitochondrial matrix and stabilizing it prior to its translocation and insertion into the late CIII dimeric intermediate within the mitochondrial inner membrane.</text>
</comment>
<protein>
    <recommendedName>
        <fullName evidence="7">Complex III assembly factor LYRM7</fullName>
    </recommendedName>
    <alternativeName>
        <fullName evidence="8">LYR motif-containing protein 7</fullName>
    </alternativeName>
</protein>
<keyword evidence="3" id="KW-0496">Mitochondrion</keyword>
<keyword evidence="11" id="KW-1185">Reference proteome</keyword>
<feature type="domain" description="Complex 1 LYR protein" evidence="9">
    <location>
        <begin position="7"/>
        <end position="65"/>
    </location>
</feature>
<evidence type="ECO:0000256" key="1">
    <source>
        <dbReference type="ARBA" id="ARBA00004305"/>
    </source>
</evidence>
<comment type="caution">
    <text evidence="10">The sequence shown here is derived from an EMBL/GenBank/DDBJ whole genome shotgun (WGS) entry which is preliminary data.</text>
</comment>
<evidence type="ECO:0000256" key="6">
    <source>
        <dbReference type="ARBA" id="ARBA00025809"/>
    </source>
</evidence>
<dbReference type="Proteomes" id="UP001286313">
    <property type="component" value="Unassembled WGS sequence"/>
</dbReference>
<evidence type="ECO:0000256" key="5">
    <source>
        <dbReference type="ARBA" id="ARBA00025430"/>
    </source>
</evidence>
<proteinExistence type="inferred from homology"/>
<dbReference type="AlphaFoldDB" id="A0AAE1FZ38"/>
<comment type="subunit">
    <text evidence="6">Interacts with UQCRFS1.</text>
</comment>
<comment type="similarity">
    <text evidence="2">Belongs to the complex I LYR family.</text>
</comment>
<evidence type="ECO:0000259" key="9">
    <source>
        <dbReference type="Pfam" id="PF05347"/>
    </source>
</evidence>
<evidence type="ECO:0000313" key="11">
    <source>
        <dbReference type="Proteomes" id="UP001286313"/>
    </source>
</evidence>
<accession>A0AAE1FZ38</accession>